<protein>
    <submittedName>
        <fullName evidence="1">Uncharacterized protein</fullName>
    </submittedName>
</protein>
<accession>A0A2H0XUA5</accession>
<dbReference type="EMBL" id="PEYM01000132">
    <property type="protein sequence ID" value="PIS28431.1"/>
    <property type="molecule type" value="Genomic_DNA"/>
</dbReference>
<evidence type="ECO:0000313" key="1">
    <source>
        <dbReference type="EMBL" id="PIS28431.1"/>
    </source>
</evidence>
<reference evidence="1 2" key="1">
    <citation type="submission" date="2017-09" db="EMBL/GenBank/DDBJ databases">
        <title>Depth-based differentiation of microbial function through sediment-hosted aquifers and enrichment of novel symbionts in the deep terrestrial subsurface.</title>
        <authorList>
            <person name="Probst A.J."/>
            <person name="Ladd B."/>
            <person name="Jarett J.K."/>
            <person name="Geller-Mcgrath D.E."/>
            <person name="Sieber C.M."/>
            <person name="Emerson J.B."/>
            <person name="Anantharaman K."/>
            <person name="Thomas B.C."/>
            <person name="Malmstrom R."/>
            <person name="Stieglmeier M."/>
            <person name="Klingl A."/>
            <person name="Woyke T."/>
            <person name="Ryan C.M."/>
            <person name="Banfield J.F."/>
        </authorList>
    </citation>
    <scope>NUCLEOTIDE SEQUENCE [LARGE SCALE GENOMIC DNA]</scope>
    <source>
        <strain evidence="1">CG08_land_8_20_14_0_20_45_16</strain>
    </source>
</reference>
<sequence length="132" mass="14815">MKMQSNYKTLKASGQLMSGVARALREAGLLSHMINKGPVRQIHAPDIRAVTNIINWLRNAEDVAPELIPIMLNLALPIATDFFMIDLGNGKYDLVVAPRNRGQEIQQLRETEEQRGHTPITQTSLLQLLFVE</sequence>
<organism evidence="1 2">
    <name type="scientific">Candidatus Saganbacteria bacterium CG08_land_8_20_14_0_20_45_16</name>
    <dbReference type="NCBI Taxonomy" id="2014293"/>
    <lineage>
        <taxon>Bacteria</taxon>
        <taxon>Bacillati</taxon>
        <taxon>Saganbacteria</taxon>
    </lineage>
</organism>
<evidence type="ECO:0000313" key="2">
    <source>
        <dbReference type="Proteomes" id="UP000231343"/>
    </source>
</evidence>
<proteinExistence type="predicted"/>
<dbReference type="Proteomes" id="UP000231343">
    <property type="component" value="Unassembled WGS sequence"/>
</dbReference>
<comment type="caution">
    <text evidence="1">The sequence shown here is derived from an EMBL/GenBank/DDBJ whole genome shotgun (WGS) entry which is preliminary data.</text>
</comment>
<name>A0A2H0XUA5_UNCSA</name>
<dbReference type="AlphaFoldDB" id="A0A2H0XUA5"/>
<gene>
    <name evidence="1" type="ORF">COT42_08060</name>
</gene>